<evidence type="ECO:0000313" key="3">
    <source>
        <dbReference type="Proteomes" id="UP000823405"/>
    </source>
</evidence>
<accession>A0A9P6UKL2</accession>
<evidence type="ECO:0000256" key="1">
    <source>
        <dbReference type="SAM" id="Phobius"/>
    </source>
</evidence>
<dbReference type="Proteomes" id="UP000823405">
    <property type="component" value="Unassembled WGS sequence"/>
</dbReference>
<keyword evidence="1" id="KW-0812">Transmembrane</keyword>
<gene>
    <name evidence="2" type="ORF">BGZ97_000143</name>
</gene>
<name>A0A9P6UKL2_9FUNG</name>
<feature type="transmembrane region" description="Helical" evidence="1">
    <location>
        <begin position="6"/>
        <end position="30"/>
    </location>
</feature>
<organism evidence="2 3">
    <name type="scientific">Linnemannia gamsii</name>
    <dbReference type="NCBI Taxonomy" id="64522"/>
    <lineage>
        <taxon>Eukaryota</taxon>
        <taxon>Fungi</taxon>
        <taxon>Fungi incertae sedis</taxon>
        <taxon>Mucoromycota</taxon>
        <taxon>Mortierellomycotina</taxon>
        <taxon>Mortierellomycetes</taxon>
        <taxon>Mortierellales</taxon>
        <taxon>Mortierellaceae</taxon>
        <taxon>Linnemannia</taxon>
    </lineage>
</organism>
<keyword evidence="1" id="KW-1133">Transmembrane helix</keyword>
<proteinExistence type="predicted"/>
<reference evidence="2" key="1">
    <citation type="journal article" date="2020" name="Fungal Divers.">
        <title>Resolving the Mortierellaceae phylogeny through synthesis of multi-gene phylogenetics and phylogenomics.</title>
        <authorList>
            <person name="Vandepol N."/>
            <person name="Liber J."/>
            <person name="Desiro A."/>
            <person name="Na H."/>
            <person name="Kennedy M."/>
            <person name="Barry K."/>
            <person name="Grigoriev I.V."/>
            <person name="Miller A.N."/>
            <person name="O'Donnell K."/>
            <person name="Stajich J.E."/>
            <person name="Bonito G."/>
        </authorList>
    </citation>
    <scope>NUCLEOTIDE SEQUENCE</scope>
    <source>
        <strain evidence="2">NVP60</strain>
    </source>
</reference>
<keyword evidence="3" id="KW-1185">Reference proteome</keyword>
<evidence type="ECO:0000313" key="2">
    <source>
        <dbReference type="EMBL" id="KAG0308164.1"/>
    </source>
</evidence>
<comment type="caution">
    <text evidence="2">The sequence shown here is derived from an EMBL/GenBank/DDBJ whole genome shotgun (WGS) entry which is preliminary data.</text>
</comment>
<keyword evidence="1" id="KW-0472">Membrane</keyword>
<dbReference type="EMBL" id="JAAAIN010001016">
    <property type="protein sequence ID" value="KAG0308164.1"/>
    <property type="molecule type" value="Genomic_DNA"/>
</dbReference>
<sequence>MILDKIFVYGVSIIIPLVFILVLIQLCGWWRFMRCREARKTTATTDITNVPAPTPFAIGDGAPDYNHITFDNSDINDDEVLPPYSTAIAMDTLQSPTSPISVPDTVPAPAYVSQQP</sequence>
<protein>
    <submittedName>
        <fullName evidence="2">Uncharacterized protein</fullName>
    </submittedName>
</protein>
<dbReference type="AlphaFoldDB" id="A0A9P6UKL2"/>